<dbReference type="Proteomes" id="UP001324287">
    <property type="component" value="Chromosome"/>
</dbReference>
<dbReference type="PANTHER" id="PTHR42918:SF15">
    <property type="entry name" value="LYSINE--TRNA LIGASE, CHLOROPLASTIC_MITOCHONDRIAL"/>
    <property type="match status" value="1"/>
</dbReference>
<gene>
    <name evidence="6" type="ORF">U6N30_01670</name>
</gene>
<evidence type="ECO:0000256" key="4">
    <source>
        <dbReference type="SAM" id="MobiDB-lite"/>
    </source>
</evidence>
<evidence type="ECO:0000256" key="1">
    <source>
        <dbReference type="ARBA" id="ARBA00022598"/>
    </source>
</evidence>
<evidence type="ECO:0000313" key="7">
    <source>
        <dbReference type="Proteomes" id="UP001324287"/>
    </source>
</evidence>
<proteinExistence type="predicted"/>
<evidence type="ECO:0000313" key="6">
    <source>
        <dbReference type="EMBL" id="WRL64547.1"/>
    </source>
</evidence>
<evidence type="ECO:0000256" key="2">
    <source>
        <dbReference type="ARBA" id="ARBA00022741"/>
    </source>
</evidence>
<dbReference type="InterPro" id="IPR045864">
    <property type="entry name" value="aa-tRNA-synth_II/BPL/LPL"/>
</dbReference>
<dbReference type="InterPro" id="IPR004364">
    <property type="entry name" value="Aa-tRNA-synt_II"/>
</dbReference>
<feature type="compositionally biased region" description="Gly residues" evidence="4">
    <location>
        <begin position="1"/>
        <end position="11"/>
    </location>
</feature>
<sequence>MAAGQGRGGALRGPRAAHAPGADVRHGLSAGHLAADPRAPRPAGVAEKWDLYIGGIERATAYSELVDPVVQRERFTAQAALAAAGDPEAMALDEDFLEALEYGMPPTGGMGMGMDRLMMTLTGLGIRETILFPLVRPISSQ</sequence>
<dbReference type="EMBL" id="CP141261">
    <property type="protein sequence ID" value="WRL64547.1"/>
    <property type="molecule type" value="Genomic_DNA"/>
</dbReference>
<evidence type="ECO:0000256" key="3">
    <source>
        <dbReference type="ARBA" id="ARBA00022840"/>
    </source>
</evidence>
<reference evidence="6 7" key="1">
    <citation type="submission" date="2023-12" db="EMBL/GenBank/DDBJ databases">
        <title>Blastococcus brunescens sp. nov., an actonobacterium isolated from sandstone collected in sahara desert.</title>
        <authorList>
            <person name="Gtari M."/>
            <person name="Ghodhbane F."/>
        </authorList>
    </citation>
    <scope>NUCLEOTIDE SEQUENCE [LARGE SCALE GENOMIC DNA]</scope>
    <source>
        <strain evidence="6 7">BMG 8361</strain>
    </source>
</reference>
<keyword evidence="1 6" id="KW-0436">Ligase</keyword>
<feature type="region of interest" description="Disordered" evidence="4">
    <location>
        <begin position="1"/>
        <end position="23"/>
    </location>
</feature>
<dbReference type="SUPFAM" id="SSF55681">
    <property type="entry name" value="Class II aaRS and biotin synthetases"/>
    <property type="match status" value="1"/>
</dbReference>
<protein>
    <submittedName>
        <fullName evidence="6">Amino acid--tRNA ligase-related protein</fullName>
    </submittedName>
</protein>
<keyword evidence="2" id="KW-0547">Nucleotide-binding</keyword>
<feature type="compositionally biased region" description="Low complexity" evidence="4">
    <location>
        <begin position="12"/>
        <end position="22"/>
    </location>
</feature>
<feature type="domain" description="Aminoacyl-tRNA synthetase class II (D/K/N)" evidence="5">
    <location>
        <begin position="42"/>
        <end position="134"/>
    </location>
</feature>
<dbReference type="RefSeq" id="WP_324275874.1">
    <property type="nucleotide sequence ID" value="NZ_CP141261.1"/>
</dbReference>
<dbReference type="PANTHER" id="PTHR42918">
    <property type="entry name" value="LYSYL-TRNA SYNTHETASE"/>
    <property type="match status" value="1"/>
</dbReference>
<dbReference type="Pfam" id="PF00152">
    <property type="entry name" value="tRNA-synt_2"/>
    <property type="match status" value="1"/>
</dbReference>
<dbReference type="GO" id="GO:0016874">
    <property type="term" value="F:ligase activity"/>
    <property type="evidence" value="ECO:0007669"/>
    <property type="project" value="UniProtKB-KW"/>
</dbReference>
<accession>A0ABZ1B2F2</accession>
<keyword evidence="7" id="KW-1185">Reference proteome</keyword>
<name>A0ABZ1B2F2_9ACTN</name>
<organism evidence="6 7">
    <name type="scientific">Blastococcus brunescens</name>
    <dbReference type="NCBI Taxonomy" id="1564165"/>
    <lineage>
        <taxon>Bacteria</taxon>
        <taxon>Bacillati</taxon>
        <taxon>Actinomycetota</taxon>
        <taxon>Actinomycetes</taxon>
        <taxon>Geodermatophilales</taxon>
        <taxon>Geodermatophilaceae</taxon>
        <taxon>Blastococcus</taxon>
    </lineage>
</organism>
<keyword evidence="3" id="KW-0067">ATP-binding</keyword>
<evidence type="ECO:0000259" key="5">
    <source>
        <dbReference type="Pfam" id="PF00152"/>
    </source>
</evidence>
<dbReference type="Gene3D" id="3.30.930.10">
    <property type="entry name" value="Bira Bifunctional Protein, Domain 2"/>
    <property type="match status" value="1"/>
</dbReference>